<dbReference type="SUPFAM" id="SSF51905">
    <property type="entry name" value="FAD/NAD(P)-binding domain"/>
    <property type="match status" value="1"/>
</dbReference>
<name>A0A916VYP8_9BACT</name>
<comment type="caution">
    <text evidence="1">The sequence shown here is derived from an EMBL/GenBank/DDBJ whole genome shotgun (WGS) entry which is preliminary data.</text>
</comment>
<dbReference type="Gene3D" id="3.50.50.60">
    <property type="entry name" value="FAD/NAD(P)-binding domain"/>
    <property type="match status" value="1"/>
</dbReference>
<evidence type="ECO:0000313" key="1">
    <source>
        <dbReference type="EMBL" id="GGA53451.1"/>
    </source>
</evidence>
<sequence length="482" mass="51716">MNQLPQNRTHESQQGKACVIGAGPNGLAAAIALAQSGFEVRVFEAEPQPGGAARTLDLTLPGFHHDFGSAVHPMAAGSPFFQTLPLADHGLEWIHSPAPLAHPLDDGTAVMLERSFDDAQAALGEDGAAWRSMMEPLASHWNNFTEDILRPPLSIPRHPMLLAKFAQDALASARFVARRHFRNERARALFAGLAAHSFLSLDAAASASFGLVLGAAAHAVGWPIPRGGSQSITNALCRYLETLGGVVHTSSPIETFEQLPPCELTLCDLTPRQLISIAGEKLSPGYRNRLQRYRYGPGVFKVDYALSNPIPWTAPECLRAATVHVGGSMDEIAASEAAVVHGKVADRPFLIVVQPTLFDPTRAPEGKHIAWAYCHVPNGWNEDCLNAIEDQIERFAPGFRDSVLARRVFTPAGLEGMDANLVGGDISGGAMDLRQLVFRPTGLLYQTSASDLYLCSSSTPPGGGVHGMCGYNAAQVALRRMK</sequence>
<evidence type="ECO:0000313" key="2">
    <source>
        <dbReference type="Proteomes" id="UP000648801"/>
    </source>
</evidence>
<accession>A0A916VYP8</accession>
<protein>
    <submittedName>
        <fullName evidence="1">FAD-dependent oxidoreductase</fullName>
    </submittedName>
</protein>
<proteinExistence type="predicted"/>
<keyword evidence="2" id="KW-1185">Reference proteome</keyword>
<dbReference type="RefSeq" id="WP_188757399.1">
    <property type="nucleotide sequence ID" value="NZ_BMJB01000001.1"/>
</dbReference>
<dbReference type="EMBL" id="BMJB01000001">
    <property type="protein sequence ID" value="GGA53451.1"/>
    <property type="molecule type" value="Genomic_DNA"/>
</dbReference>
<dbReference type="Pfam" id="PF13450">
    <property type="entry name" value="NAD_binding_8"/>
    <property type="match status" value="1"/>
</dbReference>
<reference evidence="1" key="2">
    <citation type="submission" date="2020-09" db="EMBL/GenBank/DDBJ databases">
        <authorList>
            <person name="Sun Q."/>
            <person name="Zhou Y."/>
        </authorList>
    </citation>
    <scope>NUCLEOTIDE SEQUENCE</scope>
    <source>
        <strain evidence="1">CGMCC 1.15447</strain>
    </source>
</reference>
<organism evidence="1 2">
    <name type="scientific">Edaphobacter acidisoli</name>
    <dbReference type="NCBI Taxonomy" id="2040573"/>
    <lineage>
        <taxon>Bacteria</taxon>
        <taxon>Pseudomonadati</taxon>
        <taxon>Acidobacteriota</taxon>
        <taxon>Terriglobia</taxon>
        <taxon>Terriglobales</taxon>
        <taxon>Acidobacteriaceae</taxon>
        <taxon>Edaphobacter</taxon>
    </lineage>
</organism>
<dbReference type="PRINTS" id="PR00419">
    <property type="entry name" value="ADXRDTASE"/>
</dbReference>
<dbReference type="AlphaFoldDB" id="A0A916VYP8"/>
<dbReference type="InterPro" id="IPR036188">
    <property type="entry name" value="FAD/NAD-bd_sf"/>
</dbReference>
<reference evidence="1" key="1">
    <citation type="journal article" date="2014" name="Int. J. Syst. Evol. Microbiol.">
        <title>Complete genome sequence of Corynebacterium casei LMG S-19264T (=DSM 44701T), isolated from a smear-ripened cheese.</title>
        <authorList>
            <consortium name="US DOE Joint Genome Institute (JGI-PGF)"/>
            <person name="Walter F."/>
            <person name="Albersmeier A."/>
            <person name="Kalinowski J."/>
            <person name="Ruckert C."/>
        </authorList>
    </citation>
    <scope>NUCLEOTIDE SEQUENCE</scope>
    <source>
        <strain evidence="1">CGMCC 1.15447</strain>
    </source>
</reference>
<gene>
    <name evidence="1" type="ORF">GCM10011507_00650</name>
</gene>
<dbReference type="PANTHER" id="PTHR10668:SF105">
    <property type="entry name" value="DEHYDROGENASE-RELATED"/>
    <property type="match status" value="1"/>
</dbReference>
<dbReference type="Proteomes" id="UP000648801">
    <property type="component" value="Unassembled WGS sequence"/>
</dbReference>
<dbReference type="PANTHER" id="PTHR10668">
    <property type="entry name" value="PHYTOENE DEHYDROGENASE"/>
    <property type="match status" value="1"/>
</dbReference>